<keyword evidence="4" id="KW-1185">Reference proteome</keyword>
<dbReference type="Gene3D" id="3.40.190.10">
    <property type="entry name" value="Periplasmic binding protein-like II"/>
    <property type="match status" value="1"/>
</dbReference>
<evidence type="ECO:0000313" key="3">
    <source>
        <dbReference type="EMBL" id="QTA92665.1"/>
    </source>
</evidence>
<dbReference type="CDD" id="cd08497">
    <property type="entry name" value="MbnE-like"/>
    <property type="match status" value="1"/>
</dbReference>
<protein>
    <submittedName>
        <fullName evidence="3">ABC transporter, substrate-binding protein</fullName>
    </submittedName>
</protein>
<dbReference type="Gene3D" id="3.90.76.10">
    <property type="entry name" value="Dipeptide-binding Protein, Domain 1"/>
    <property type="match status" value="1"/>
</dbReference>
<gene>
    <name evidence="3" type="ORF">dnm_087520</name>
</gene>
<dbReference type="Pfam" id="PF00496">
    <property type="entry name" value="SBP_bac_5"/>
    <property type="match status" value="1"/>
</dbReference>
<dbReference type="SUPFAM" id="SSF53850">
    <property type="entry name" value="Periplasmic binding protein-like II"/>
    <property type="match status" value="1"/>
</dbReference>
<dbReference type="Gene3D" id="3.10.105.10">
    <property type="entry name" value="Dipeptide-binding Protein, Domain 3"/>
    <property type="match status" value="1"/>
</dbReference>
<dbReference type="InterPro" id="IPR039424">
    <property type="entry name" value="SBP_5"/>
</dbReference>
<dbReference type="Proteomes" id="UP000663722">
    <property type="component" value="Chromosome"/>
</dbReference>
<dbReference type="EMBL" id="CP061800">
    <property type="protein sequence ID" value="QTA92665.1"/>
    <property type="molecule type" value="Genomic_DNA"/>
</dbReference>
<dbReference type="AlphaFoldDB" id="A0A975BWX1"/>
<dbReference type="GO" id="GO:0030288">
    <property type="term" value="C:outer membrane-bounded periplasmic space"/>
    <property type="evidence" value="ECO:0007669"/>
    <property type="project" value="UniProtKB-ARBA"/>
</dbReference>
<dbReference type="PIRSF" id="PIRSF002741">
    <property type="entry name" value="MppA"/>
    <property type="match status" value="1"/>
</dbReference>
<keyword evidence="1" id="KW-0732">Signal</keyword>
<dbReference type="KEGG" id="dmm:dnm_087520"/>
<proteinExistence type="predicted"/>
<evidence type="ECO:0000259" key="2">
    <source>
        <dbReference type="Pfam" id="PF00496"/>
    </source>
</evidence>
<dbReference type="InterPro" id="IPR000914">
    <property type="entry name" value="SBP_5_dom"/>
</dbReference>
<dbReference type="PANTHER" id="PTHR30290">
    <property type="entry name" value="PERIPLASMIC BINDING COMPONENT OF ABC TRANSPORTER"/>
    <property type="match status" value="1"/>
</dbReference>
<accession>A0A975BWX1</accession>
<name>A0A975BWX1_9BACT</name>
<evidence type="ECO:0000313" key="4">
    <source>
        <dbReference type="Proteomes" id="UP000663722"/>
    </source>
</evidence>
<dbReference type="GO" id="GO:1904680">
    <property type="term" value="F:peptide transmembrane transporter activity"/>
    <property type="evidence" value="ECO:0007669"/>
    <property type="project" value="TreeGrafter"/>
</dbReference>
<dbReference type="GO" id="GO:0043190">
    <property type="term" value="C:ATP-binding cassette (ABC) transporter complex"/>
    <property type="evidence" value="ECO:0007669"/>
    <property type="project" value="InterPro"/>
</dbReference>
<feature type="signal peptide" evidence="1">
    <location>
        <begin position="1"/>
        <end position="25"/>
    </location>
</feature>
<feature type="domain" description="Solute-binding protein family 5" evidence="2">
    <location>
        <begin position="98"/>
        <end position="463"/>
    </location>
</feature>
<dbReference type="RefSeq" id="WP_207679937.1">
    <property type="nucleotide sequence ID" value="NZ_CP061800.1"/>
</dbReference>
<dbReference type="GO" id="GO:0015833">
    <property type="term" value="P:peptide transport"/>
    <property type="evidence" value="ECO:0007669"/>
    <property type="project" value="TreeGrafter"/>
</dbReference>
<dbReference type="InterPro" id="IPR030678">
    <property type="entry name" value="Peptide/Ni-bd"/>
</dbReference>
<organism evidence="3 4">
    <name type="scientific">Desulfonema magnum</name>
    <dbReference type="NCBI Taxonomy" id="45655"/>
    <lineage>
        <taxon>Bacteria</taxon>
        <taxon>Pseudomonadati</taxon>
        <taxon>Thermodesulfobacteriota</taxon>
        <taxon>Desulfobacteria</taxon>
        <taxon>Desulfobacterales</taxon>
        <taxon>Desulfococcaceae</taxon>
        <taxon>Desulfonema</taxon>
    </lineage>
</organism>
<feature type="chain" id="PRO_5037882873" evidence="1">
    <location>
        <begin position="26"/>
        <end position="604"/>
    </location>
</feature>
<evidence type="ECO:0000256" key="1">
    <source>
        <dbReference type="SAM" id="SignalP"/>
    </source>
</evidence>
<reference evidence="3" key="1">
    <citation type="journal article" date="2021" name="Microb. Physiol.">
        <title>Proteogenomic Insights into the Physiology of Marine, Sulfate-Reducing, Filamentous Desulfonema limicola and Desulfonema magnum.</title>
        <authorList>
            <person name="Schnaars V."/>
            <person name="Wohlbrand L."/>
            <person name="Scheve S."/>
            <person name="Hinrichs C."/>
            <person name="Reinhardt R."/>
            <person name="Rabus R."/>
        </authorList>
    </citation>
    <scope>NUCLEOTIDE SEQUENCE</scope>
    <source>
        <strain evidence="3">4be13</strain>
    </source>
</reference>
<sequence length="604" mass="71102">MNKFLRVMIRTVIVSVFFLQSVAFAAPELPKDIEWLTNDSDPVFASPEAKKGGTLHSSIMTFPMTFRVVGPDSNNSFRSAILDNQLDLIGIHPNTENIIPELATHWAFDKDKKTMYFKLNKDARWSDGKAVTADDFAYTLEFMRSKHIIAPWYNDYYTKEIEKVIVYDDHTLAVVSARAVPDLHLKLGLSPVPRHFYGKLNKNFVRKYNWKIVPNTGPYQISDFKKGKYVRFKRKKDWWATDLRYFKNRFNVDKVIFNVVRDINMMWEYFKKAKEDVFAINFPSYWHEKTKIPVVENGYVHKIWFFNNTRQSATGMWLNQDRKIFKDQNVRYAFAHAMNIQRVIEKVLRNDYFRLEHGFMGYGRYSNNAIRARRFDLDKVNDYMKASAWKRGGDGIWEKDNMRFSVEVSYSIDEHAPRLVVLKEEAKKAGVELRLQKLDSSAAYKKVIEKKHDVAWMGWSTSLRPQYWEHFHSVNAHKPQTNNITNTDDPEMDKLIDAYRNSLNEHERVRLSLKIQEKAHEIGSFVPTFMVPYVRQAYWRWWKLPNPPGTKHSSSLFDPFGSTTGGLFWYDKNVHEETKQAMKAGKTFSRVTIIDKTYKMKLPE</sequence>